<reference evidence="2 3" key="1">
    <citation type="journal article" date="2012" name="J. Bacteriol.">
        <title>Complete Genome Sequence of the Naphthalene-Degrading Pseudomonas putida Strain ND6.</title>
        <authorList>
            <person name="Li S."/>
            <person name="Zhao H."/>
            <person name="Li Y."/>
            <person name="Niu S."/>
            <person name="Cai B."/>
        </authorList>
    </citation>
    <scope>NUCLEOTIDE SEQUENCE [LARGE SCALE GENOMIC DNA]</scope>
    <source>
        <strain evidence="2 3">ND6</strain>
    </source>
</reference>
<dbReference type="KEGG" id="ppi:YSA_02177"/>
<gene>
    <name evidence="2" type="ORF">YSA_02177</name>
</gene>
<organism evidence="2 3">
    <name type="scientific">Pseudomonas putida ND6</name>
    <dbReference type="NCBI Taxonomy" id="231023"/>
    <lineage>
        <taxon>Bacteria</taxon>
        <taxon>Pseudomonadati</taxon>
        <taxon>Pseudomonadota</taxon>
        <taxon>Gammaproteobacteria</taxon>
        <taxon>Pseudomonadales</taxon>
        <taxon>Pseudomonadaceae</taxon>
        <taxon>Pseudomonas</taxon>
    </lineage>
</organism>
<evidence type="ECO:0000313" key="2">
    <source>
        <dbReference type="EMBL" id="AFK67948.1"/>
    </source>
</evidence>
<protein>
    <submittedName>
        <fullName evidence="2">Uncharacterized protein</fullName>
    </submittedName>
</protein>
<evidence type="ECO:0000256" key="1">
    <source>
        <dbReference type="SAM" id="MobiDB-lite"/>
    </source>
</evidence>
<dbReference type="EMBL" id="CP003588">
    <property type="protein sequence ID" value="AFK67948.1"/>
    <property type="molecule type" value="Genomic_DNA"/>
</dbReference>
<proteinExistence type="predicted"/>
<accession>I3UR27</accession>
<name>I3UR27_PSEPU</name>
<dbReference type="AlphaFoldDB" id="I3UR27"/>
<feature type="region of interest" description="Disordered" evidence="1">
    <location>
        <begin position="1"/>
        <end position="41"/>
    </location>
</feature>
<dbReference type="HOGENOM" id="CLU_3275383_0_0_6"/>
<evidence type="ECO:0000313" key="3">
    <source>
        <dbReference type="Proteomes" id="UP000005268"/>
    </source>
</evidence>
<sequence length="41" mass="4514">MEDVHERLSPMVKDSGHKLGLATKNKKRGDPKVAPLAYAQP</sequence>
<dbReference type="Proteomes" id="UP000005268">
    <property type="component" value="Chromosome"/>
</dbReference>